<evidence type="ECO:0000256" key="5">
    <source>
        <dbReference type="ARBA" id="ARBA00023136"/>
    </source>
</evidence>
<feature type="transmembrane region" description="Helical" evidence="7">
    <location>
        <begin position="268"/>
        <end position="291"/>
    </location>
</feature>
<dbReference type="AlphaFoldDB" id="A0AAE5C7M4"/>
<evidence type="ECO:0000259" key="8">
    <source>
        <dbReference type="Pfam" id="PF02687"/>
    </source>
</evidence>
<dbReference type="GO" id="GO:0005886">
    <property type="term" value="C:plasma membrane"/>
    <property type="evidence" value="ECO:0007669"/>
    <property type="project" value="UniProtKB-SubCell"/>
</dbReference>
<dbReference type="EMBL" id="JAACAK010000002">
    <property type="protein sequence ID" value="NIR73591.1"/>
    <property type="molecule type" value="Genomic_DNA"/>
</dbReference>
<evidence type="ECO:0000256" key="4">
    <source>
        <dbReference type="ARBA" id="ARBA00022989"/>
    </source>
</evidence>
<organism evidence="10 11">
    <name type="scientific">Candidatus Kutchimonas denitrificans</name>
    <dbReference type="NCBI Taxonomy" id="3056748"/>
    <lineage>
        <taxon>Bacteria</taxon>
        <taxon>Pseudomonadati</taxon>
        <taxon>Gemmatimonadota</taxon>
        <taxon>Gemmatimonadia</taxon>
        <taxon>Candidatus Palauibacterales</taxon>
        <taxon>Candidatus Palauibacteraceae</taxon>
        <taxon>Candidatus Kutchimonas</taxon>
    </lineage>
</organism>
<keyword evidence="4 7" id="KW-1133">Transmembrane helix</keyword>
<keyword evidence="5 7" id="KW-0472">Membrane</keyword>
<feature type="transmembrane region" description="Helical" evidence="7">
    <location>
        <begin position="672"/>
        <end position="699"/>
    </location>
</feature>
<gene>
    <name evidence="10" type="ORF">GWO12_00525</name>
</gene>
<dbReference type="PANTHER" id="PTHR30572:SF4">
    <property type="entry name" value="ABC TRANSPORTER PERMEASE YTRF"/>
    <property type="match status" value="1"/>
</dbReference>
<name>A0AAE5C7M4_9BACT</name>
<proteinExistence type="inferred from homology"/>
<feature type="transmembrane region" description="Helical" evidence="7">
    <location>
        <begin position="763"/>
        <end position="782"/>
    </location>
</feature>
<keyword evidence="3 7" id="KW-0812">Transmembrane</keyword>
<feature type="transmembrane region" description="Helical" evidence="7">
    <location>
        <begin position="21"/>
        <end position="50"/>
    </location>
</feature>
<accession>A0AAE5C7M4</accession>
<feature type="domain" description="ABC3 transporter permease C-terminal" evidence="8">
    <location>
        <begin position="274"/>
        <end position="390"/>
    </location>
</feature>
<evidence type="ECO:0000313" key="11">
    <source>
        <dbReference type="Proteomes" id="UP000702544"/>
    </source>
</evidence>
<dbReference type="InterPro" id="IPR003838">
    <property type="entry name" value="ABC3_permease_C"/>
</dbReference>
<dbReference type="InterPro" id="IPR017800">
    <property type="entry name" value="ADOP"/>
</dbReference>
<sequence>MTKPRLWQDVARALRFFRRRPSYGVAAALIMAVGIGAGTAVFSVVSGVLLKPLPFAEPDRLVMLREVMMERGVSNRLSPPTFLDWRARQRSFTGLAAYSETFFTLISGGEPRRVEGAAVSANWFSFLGVRPQLGREFVAAEDEVDAPATVIIGHALWTRDFGGDPEIVGRTVRLDDEIFEVVGVAPPGFDYPQGAELWTPLFRGISSALEIRGARFLVGLGRLAPGASIESAAADLNAVNADIPDLSGWGAQLTPLREFISGETRRPLLILLAAVGLLLLIACANVANLVLAQTTGRRRELAIRSALGAGRWRIAGGLLVETVTLSLVGGAFGLLFAAWSVDTLLALNPMELPRADEIGIDWRVMAFAVGISVVTGLLAGLVPALRSSRADLAATLKEGGPTLAGGVGTNRLRRALVVAEVAVSLVLLAGAALMAKSFVTVLRVDPGFNPRGVLSFELTLPDYRYGQEPQVAAFQSELLERLRAQPGVTSVALASNMPFGGTRMTSPVTIEDRVAEADEKPARVEVSAVSADFFSTLGIPVVEGRGFTAGDATGEPVAIVNEAFVRKFFPEGGVLGQRAATWFGPRTMREIVGVVADVRHGSLTEEAHPFYYAAMVQEPKPFFRAVVRSDISTPALIGQVRQVVHGIDPGLPISKVATLEELVARSVGDSRFYAVMLGAFAALAAALAALGFYAVLAHLVAQRYREMGIRIALGARRDDVVRLVMTAGLKLTLVGVALGLVGAALLTRTLESLLFGVSTLDPVALASAVAVLTLIALAATYGPARQASRVDPVTIIGE</sequence>
<comment type="similarity">
    <text evidence="6">Belongs to the ABC-4 integral membrane protein family.</text>
</comment>
<evidence type="ECO:0000256" key="2">
    <source>
        <dbReference type="ARBA" id="ARBA00022475"/>
    </source>
</evidence>
<feature type="domain" description="MacB-like periplasmic core" evidence="9">
    <location>
        <begin position="27"/>
        <end position="238"/>
    </location>
</feature>
<evidence type="ECO:0000256" key="7">
    <source>
        <dbReference type="SAM" id="Phobius"/>
    </source>
</evidence>
<dbReference type="InterPro" id="IPR025857">
    <property type="entry name" value="MacB_PCD"/>
</dbReference>
<feature type="domain" description="MacB-like periplasmic core" evidence="9">
    <location>
        <begin position="469"/>
        <end position="599"/>
    </location>
</feature>
<dbReference type="InterPro" id="IPR050250">
    <property type="entry name" value="Macrolide_Exporter_MacB"/>
</dbReference>
<feature type="transmembrane region" description="Helical" evidence="7">
    <location>
        <begin position="360"/>
        <end position="382"/>
    </location>
</feature>
<feature type="transmembrane region" description="Helical" evidence="7">
    <location>
        <begin position="720"/>
        <end position="743"/>
    </location>
</feature>
<dbReference type="NCBIfam" id="TIGR03434">
    <property type="entry name" value="ADOP"/>
    <property type="match status" value="1"/>
</dbReference>
<evidence type="ECO:0000256" key="3">
    <source>
        <dbReference type="ARBA" id="ARBA00022692"/>
    </source>
</evidence>
<evidence type="ECO:0000256" key="1">
    <source>
        <dbReference type="ARBA" id="ARBA00004651"/>
    </source>
</evidence>
<dbReference type="PANTHER" id="PTHR30572">
    <property type="entry name" value="MEMBRANE COMPONENT OF TRANSPORTER-RELATED"/>
    <property type="match status" value="1"/>
</dbReference>
<reference evidence="10 11" key="1">
    <citation type="submission" date="2020-01" db="EMBL/GenBank/DDBJ databases">
        <title>Genomes assembled from Gulf of Kutch pelagic sediment metagenomes.</title>
        <authorList>
            <person name="Chandrashekar M."/>
            <person name="Mahajan M.S."/>
            <person name="Dave K.J."/>
            <person name="Vatsa P."/>
            <person name="Nathani N.M."/>
        </authorList>
    </citation>
    <scope>NUCLEOTIDE SEQUENCE [LARGE SCALE GENOMIC DNA]</scope>
    <source>
        <strain evidence="10">KS3-K002</strain>
    </source>
</reference>
<dbReference type="Pfam" id="PF02687">
    <property type="entry name" value="FtsX"/>
    <property type="match status" value="2"/>
</dbReference>
<feature type="domain" description="ABC3 transporter permease C-terminal" evidence="8">
    <location>
        <begin position="679"/>
        <end position="792"/>
    </location>
</feature>
<evidence type="ECO:0000256" key="6">
    <source>
        <dbReference type="ARBA" id="ARBA00038076"/>
    </source>
</evidence>
<protein>
    <submittedName>
        <fullName evidence="10">ABC transporter permease</fullName>
    </submittedName>
</protein>
<evidence type="ECO:0000259" key="9">
    <source>
        <dbReference type="Pfam" id="PF12704"/>
    </source>
</evidence>
<dbReference type="Pfam" id="PF12704">
    <property type="entry name" value="MacB_PCD"/>
    <property type="match status" value="2"/>
</dbReference>
<feature type="transmembrane region" description="Helical" evidence="7">
    <location>
        <begin position="415"/>
        <end position="435"/>
    </location>
</feature>
<comment type="caution">
    <text evidence="10">The sequence shown here is derived from an EMBL/GenBank/DDBJ whole genome shotgun (WGS) entry which is preliminary data.</text>
</comment>
<keyword evidence="2" id="KW-1003">Cell membrane</keyword>
<dbReference type="GO" id="GO:0022857">
    <property type="term" value="F:transmembrane transporter activity"/>
    <property type="evidence" value="ECO:0007669"/>
    <property type="project" value="TreeGrafter"/>
</dbReference>
<evidence type="ECO:0000313" key="10">
    <source>
        <dbReference type="EMBL" id="NIR73591.1"/>
    </source>
</evidence>
<feature type="transmembrane region" description="Helical" evidence="7">
    <location>
        <begin position="312"/>
        <end position="340"/>
    </location>
</feature>
<dbReference type="Proteomes" id="UP000702544">
    <property type="component" value="Unassembled WGS sequence"/>
</dbReference>
<comment type="subcellular location">
    <subcellularLocation>
        <location evidence="1">Cell membrane</location>
        <topology evidence="1">Multi-pass membrane protein</topology>
    </subcellularLocation>
</comment>